<dbReference type="FunFam" id="2.10.250.10:FF:000002">
    <property type="entry name" value="Calreticulin"/>
    <property type="match status" value="1"/>
</dbReference>
<feature type="region of interest" description="Disordered" evidence="14">
    <location>
        <begin position="200"/>
        <end position="255"/>
    </location>
</feature>
<dbReference type="SUPFAM" id="SSF54928">
    <property type="entry name" value="RNA-binding domain, RBD"/>
    <property type="match status" value="2"/>
</dbReference>
<comment type="similarity">
    <text evidence="2">Belongs to the calreticulin family.</text>
</comment>
<dbReference type="Proteomes" id="UP000682877">
    <property type="component" value="Chromosome 1"/>
</dbReference>
<dbReference type="SMART" id="SM00360">
    <property type="entry name" value="RRM"/>
    <property type="match status" value="2"/>
</dbReference>
<proteinExistence type="inferred from homology"/>
<evidence type="ECO:0000256" key="7">
    <source>
        <dbReference type="ARBA" id="ARBA00022824"/>
    </source>
</evidence>
<name>A0A8S1ZCA3_ARAAE</name>
<feature type="repeat" description="PPR" evidence="13">
    <location>
        <begin position="747"/>
        <end position="781"/>
    </location>
</feature>
<feature type="repeat" description="PPR" evidence="13">
    <location>
        <begin position="611"/>
        <end position="645"/>
    </location>
</feature>
<evidence type="ECO:0000256" key="12">
    <source>
        <dbReference type="PROSITE-ProRule" id="PRU00176"/>
    </source>
</evidence>
<feature type="region of interest" description="Disordered" evidence="14">
    <location>
        <begin position="101"/>
        <end position="140"/>
    </location>
</feature>
<feature type="compositionally biased region" description="Basic and acidic residues" evidence="14">
    <location>
        <begin position="1289"/>
        <end position="1310"/>
    </location>
</feature>
<feature type="compositionally biased region" description="Acidic residues" evidence="14">
    <location>
        <begin position="1311"/>
        <end position="1327"/>
    </location>
</feature>
<evidence type="ECO:0000256" key="9">
    <source>
        <dbReference type="ARBA" id="ARBA00022837"/>
    </source>
</evidence>
<dbReference type="InterPro" id="IPR046848">
    <property type="entry name" value="E_motif"/>
</dbReference>
<organism evidence="16 17">
    <name type="scientific">Arabidopsis arenosa</name>
    <name type="common">Sand rock-cress</name>
    <name type="synonym">Cardaminopsis arenosa</name>
    <dbReference type="NCBI Taxonomy" id="38785"/>
    <lineage>
        <taxon>Eukaryota</taxon>
        <taxon>Viridiplantae</taxon>
        <taxon>Streptophyta</taxon>
        <taxon>Embryophyta</taxon>
        <taxon>Tracheophyta</taxon>
        <taxon>Spermatophyta</taxon>
        <taxon>Magnoliopsida</taxon>
        <taxon>eudicotyledons</taxon>
        <taxon>Gunneridae</taxon>
        <taxon>Pentapetalae</taxon>
        <taxon>rosids</taxon>
        <taxon>malvids</taxon>
        <taxon>Brassicales</taxon>
        <taxon>Brassicaceae</taxon>
        <taxon>Camelineae</taxon>
        <taxon>Arabidopsis</taxon>
    </lineage>
</organism>
<feature type="compositionally biased region" description="Basic and acidic residues" evidence="14">
    <location>
        <begin position="1163"/>
        <end position="1187"/>
    </location>
</feature>
<feature type="compositionally biased region" description="Basic and acidic residues" evidence="14">
    <location>
        <begin position="1328"/>
        <end position="1355"/>
    </location>
</feature>
<comment type="subcellular location">
    <subcellularLocation>
        <location evidence="1">Endoplasmic reticulum lumen</location>
    </subcellularLocation>
</comment>
<dbReference type="Gene3D" id="1.25.40.10">
    <property type="entry name" value="Tetratricopeptide repeat domain"/>
    <property type="match status" value="3"/>
</dbReference>
<dbReference type="SUPFAM" id="SSF63887">
    <property type="entry name" value="P-domain of calnexin/calreticulin"/>
    <property type="match status" value="1"/>
</dbReference>
<dbReference type="Gene3D" id="2.10.250.10">
    <property type="entry name" value="Calreticulin/calnexin, P domain"/>
    <property type="match status" value="1"/>
</dbReference>
<keyword evidence="10" id="KW-0143">Chaperone</keyword>
<dbReference type="InterPro" id="IPR001580">
    <property type="entry name" value="Calret/calnex"/>
</dbReference>
<evidence type="ECO:0000259" key="15">
    <source>
        <dbReference type="PROSITE" id="PS50102"/>
    </source>
</evidence>
<keyword evidence="4" id="KW-0732">Signal</keyword>
<dbReference type="GO" id="GO:0003723">
    <property type="term" value="F:RNA binding"/>
    <property type="evidence" value="ECO:0007669"/>
    <property type="project" value="UniProtKB-UniRule"/>
</dbReference>
<keyword evidence="6" id="KW-0677">Repeat</keyword>
<feature type="compositionally biased region" description="Pro residues" evidence="14">
    <location>
        <begin position="200"/>
        <end position="211"/>
    </location>
</feature>
<gene>
    <name evidence="16" type="ORF">AARE701A_LOCUS706</name>
</gene>
<evidence type="ECO:0000256" key="14">
    <source>
        <dbReference type="SAM" id="MobiDB-lite"/>
    </source>
</evidence>
<dbReference type="PROSITE" id="PS00804">
    <property type="entry name" value="CALRETICULIN_2"/>
    <property type="match status" value="1"/>
</dbReference>
<keyword evidence="11" id="KW-1015">Disulfide bond</keyword>
<evidence type="ECO:0000313" key="17">
    <source>
        <dbReference type="Proteomes" id="UP000682877"/>
    </source>
</evidence>
<dbReference type="PANTHER" id="PTHR11073">
    <property type="entry name" value="CALRETICULIN AND CALNEXIN"/>
    <property type="match status" value="1"/>
</dbReference>
<dbReference type="SUPFAM" id="SSF49899">
    <property type="entry name" value="Concanavalin A-like lectins/glucanases"/>
    <property type="match status" value="1"/>
</dbReference>
<evidence type="ECO:0000256" key="5">
    <source>
        <dbReference type="ARBA" id="ARBA00022734"/>
    </source>
</evidence>
<keyword evidence="3" id="KW-0479">Metal-binding</keyword>
<dbReference type="EMBL" id="LR999451">
    <property type="protein sequence ID" value="CAE5956953.1"/>
    <property type="molecule type" value="Genomic_DNA"/>
</dbReference>
<evidence type="ECO:0000256" key="8">
    <source>
        <dbReference type="ARBA" id="ARBA00022833"/>
    </source>
</evidence>
<feature type="domain" description="RRM" evidence="15">
    <location>
        <begin position="28"/>
        <end position="102"/>
    </location>
</feature>
<keyword evidence="12" id="KW-0694">RNA-binding</keyword>
<dbReference type="GO" id="GO:0005788">
    <property type="term" value="C:endoplasmic reticulum lumen"/>
    <property type="evidence" value="ECO:0007669"/>
    <property type="project" value="UniProtKB-SubCell"/>
</dbReference>
<dbReference type="PROSITE" id="PS50102">
    <property type="entry name" value="RRM"/>
    <property type="match status" value="2"/>
</dbReference>
<feature type="domain" description="RRM" evidence="15">
    <location>
        <begin position="352"/>
        <end position="434"/>
    </location>
</feature>
<dbReference type="Pfam" id="PF00076">
    <property type="entry name" value="RRM_1"/>
    <property type="match status" value="2"/>
</dbReference>
<evidence type="ECO:0000256" key="6">
    <source>
        <dbReference type="ARBA" id="ARBA00022737"/>
    </source>
</evidence>
<dbReference type="GO" id="GO:0005789">
    <property type="term" value="C:endoplasmic reticulum membrane"/>
    <property type="evidence" value="ECO:0007669"/>
    <property type="project" value="TreeGrafter"/>
</dbReference>
<dbReference type="InterPro" id="IPR018124">
    <property type="entry name" value="Calret/calnex_CS"/>
</dbReference>
<accession>A0A8S1ZCA3</accession>
<reference evidence="16" key="1">
    <citation type="submission" date="2021-01" db="EMBL/GenBank/DDBJ databases">
        <authorList>
            <person name="Bezrukov I."/>
        </authorList>
    </citation>
    <scope>NUCLEOTIDE SEQUENCE</scope>
</reference>
<dbReference type="GO" id="GO:0030246">
    <property type="term" value="F:carbohydrate binding"/>
    <property type="evidence" value="ECO:0007669"/>
    <property type="project" value="UniProtKB-KW"/>
</dbReference>
<keyword evidence="8" id="KW-0862">Zinc</keyword>
<dbReference type="PROSITE" id="PS00805">
    <property type="entry name" value="CALRETICULIN_REPEAT"/>
    <property type="match status" value="1"/>
</dbReference>
<dbReference type="InterPro" id="IPR002885">
    <property type="entry name" value="PPR_rpt"/>
</dbReference>
<evidence type="ECO:0000256" key="13">
    <source>
        <dbReference type="PROSITE-ProRule" id="PRU00708"/>
    </source>
</evidence>
<dbReference type="InterPro" id="IPR011990">
    <property type="entry name" value="TPR-like_helical_dom_sf"/>
</dbReference>
<keyword evidence="7" id="KW-0256">Endoplasmic reticulum</keyword>
<dbReference type="Pfam" id="PF13041">
    <property type="entry name" value="PPR_2"/>
    <property type="match status" value="1"/>
</dbReference>
<feature type="compositionally biased region" description="Polar residues" evidence="14">
    <location>
        <begin position="117"/>
        <end position="136"/>
    </location>
</feature>
<dbReference type="GO" id="GO:0051082">
    <property type="term" value="F:unfolded protein binding"/>
    <property type="evidence" value="ECO:0007669"/>
    <property type="project" value="InterPro"/>
</dbReference>
<dbReference type="Gene3D" id="3.30.70.330">
    <property type="match status" value="2"/>
</dbReference>
<feature type="region of interest" description="Disordered" evidence="14">
    <location>
        <begin position="1289"/>
        <end position="1355"/>
    </location>
</feature>
<dbReference type="PROSITE" id="PS00803">
    <property type="entry name" value="CALRETICULIN_1"/>
    <property type="match status" value="1"/>
</dbReference>
<dbReference type="InterPro" id="IPR012677">
    <property type="entry name" value="Nucleotide-bd_a/b_plait_sf"/>
</dbReference>
<dbReference type="InterPro" id="IPR034147">
    <property type="entry name" value="RBM40_RRM1"/>
</dbReference>
<keyword evidence="9" id="KW-0106">Calcium</keyword>
<feature type="region of interest" description="Disordered" evidence="14">
    <location>
        <begin position="1142"/>
        <end position="1215"/>
    </location>
</feature>
<dbReference type="PROSITE" id="PS51375">
    <property type="entry name" value="PPR"/>
    <property type="match status" value="2"/>
</dbReference>
<feature type="compositionally biased region" description="Basic and acidic residues" evidence="14">
    <location>
        <begin position="1142"/>
        <end position="1152"/>
    </location>
</feature>
<dbReference type="GO" id="GO:0005509">
    <property type="term" value="F:calcium ion binding"/>
    <property type="evidence" value="ECO:0007669"/>
    <property type="project" value="InterPro"/>
</dbReference>
<dbReference type="PANTHER" id="PTHR11073:SF25">
    <property type="entry name" value="CALRETICULIN-2"/>
    <property type="match status" value="1"/>
</dbReference>
<dbReference type="FunFam" id="2.60.120.200:FF:000018">
    <property type="entry name" value="Calreticulin 1b"/>
    <property type="match status" value="1"/>
</dbReference>
<evidence type="ECO:0000256" key="3">
    <source>
        <dbReference type="ARBA" id="ARBA00022723"/>
    </source>
</evidence>
<dbReference type="FunFam" id="1.25.40.10:FF:001213">
    <property type="entry name" value="Pentatricopeptide repeat-containing protein, mitochondrial"/>
    <property type="match status" value="1"/>
</dbReference>
<keyword evidence="17" id="KW-1185">Reference proteome</keyword>
<feature type="compositionally biased region" description="Acidic residues" evidence="14">
    <location>
        <begin position="297"/>
        <end position="312"/>
    </location>
</feature>
<evidence type="ECO:0000256" key="11">
    <source>
        <dbReference type="PIRSR" id="PIRSR601580-3"/>
    </source>
</evidence>
<dbReference type="InterPro" id="IPR009033">
    <property type="entry name" value="Calreticulin/calnexin_P_dom_sf"/>
</dbReference>
<dbReference type="InterPro" id="IPR013320">
    <property type="entry name" value="ConA-like_dom_sf"/>
</dbReference>
<evidence type="ECO:0000256" key="10">
    <source>
        <dbReference type="ARBA" id="ARBA00023186"/>
    </source>
</evidence>
<dbReference type="GO" id="GO:0036503">
    <property type="term" value="P:ERAD pathway"/>
    <property type="evidence" value="ECO:0007669"/>
    <property type="project" value="TreeGrafter"/>
</dbReference>
<evidence type="ECO:0000313" key="16">
    <source>
        <dbReference type="EMBL" id="CAE5956953.1"/>
    </source>
</evidence>
<evidence type="ECO:0000256" key="4">
    <source>
        <dbReference type="ARBA" id="ARBA00022729"/>
    </source>
</evidence>
<feature type="region of interest" description="Disordered" evidence="14">
    <location>
        <begin position="288"/>
        <end position="317"/>
    </location>
</feature>
<sequence>MAAHATSESAVNLPATQFESQVTEPFGVTLLVRHLPDGIPHDIVSRLFSQYGASAVRPCSGGKLRNAAFVDFKNEAFASQAHRQLNGLRFLGKVLQVQRANKPNENKKSRQIEESVTKGNPFSTVSTNDDSKSGQMLSGEPIAPKLGINYPFPPHLQYAYPPPDANILANITNALIAVPPLYTQVLHLMNKMNLPPPFRLALPTPPLPKAAPQPTELQHQSSSESEMESDEDTGRSKSGRKRARHETLVGPGMDKDVPLETVAVKPSSLTPKEIPRIRKNKHVMQIKITPKAAQDEYKEESENEDPADEPKEEDSNLKPFASLEELEKGRLPPQEILSLPMFKNYTAGIPSLVLYIKNLAKDVVIDDLYYIFGSQFESMEAAKSSLGVRLMQEGRMRGQAFLTFPSVEVAHRALNLVNGFVFKGKPMIIQRTTALRSYTRIKHACSYSTLVSDGNIISIQHFHSLLQKYESNPRIIHQLHSHFTTSGLLLLHQKQNSGKLFLFNTLLRCYSLGETPLHAYFLYDQLQRLHFLSDQNKRLPPFDSFTYLFLLKASSNPRFPYLLLGIGLHGLTLKLGFEFHVYVQTALVGMYLVARNVNDAHQVFDEMPERNPVTWNVMITGLTNLGDFEKALCFLEKMPNRTVVSWTTIIDGYARVNKPKEATLLFSRMVACDAIKPNEITILAILPAVWNLGDLKMCGSVHAYVGKRGFVPCDIRVTNSLIDAYAKCGCIQSAFKFFIEIPNGRKNLVSWTTMISAFAMHGLGKEAVNMFKDMEKLGLKPNRVTMISVLNACSHGGLAEEEFLEFFNKMVNKYKITPDVKHYGCLVDMLRRKGRLEEAEKIALEIPIEQKAVVWRMLLGACSVYDDAEMAERVTRKLTELERWHGGDYVLMSNIFCGNGRFSDAQRFRKQMDARGVAKLPGHSQLRSEFLAMAKLVTSIVSLILIGLVAIASATVIFEERFDDGWESRWVKSEWKKDDNTAGEWKHTAGNWSGDSNDKGIQTSEDYRFYAISAEFPEFSNKDKTLVFQFSVKHEQKLDCGGGYMKLLSGDVDQKKFGGDTPYSIMFGPDICGYSTKKVHAILTYNEANHLIKKDVPCETDQLTHVYTFILRPDATYSILIDNVEKQTGSLYSDWDLLPPKKIKDPSAKKPEDWDEQEYIADPEDKKPDGYDDIPKEIPDTDAKKPEDWDDEEDGEWTAPTIPNPEYNGEWKPKQIKNPNYKGKWKAPLIDNPDFKDDPELYVFPKLKYVGLELWQVKSGSLFDNVLICDDPDYAKKLAEETWGKLKDAEKAAFDEAEKKKEEEESKDAPAESDAEEPEDDEGDDSDSESKTDEESKSEVSEETAEKDATAHDEL</sequence>
<dbReference type="CDD" id="cd12238">
    <property type="entry name" value="RRM1_RBM40_like"/>
    <property type="match status" value="1"/>
</dbReference>
<dbReference type="CDD" id="cd12239">
    <property type="entry name" value="RRM2_RBM40_like"/>
    <property type="match status" value="1"/>
</dbReference>
<feature type="compositionally biased region" description="Acidic residues" evidence="14">
    <location>
        <begin position="1153"/>
        <end position="1162"/>
    </location>
</feature>
<dbReference type="PRINTS" id="PR00626">
    <property type="entry name" value="CALRETICULIN"/>
</dbReference>
<keyword evidence="5" id="KW-0430">Lectin</keyword>
<dbReference type="FunFam" id="3.30.70.330:FF:000559">
    <property type="entry name" value="U11/U12 small nuclear ribonucleoprotein 65 kDa protein"/>
    <property type="match status" value="1"/>
</dbReference>
<dbReference type="Pfam" id="PF00262">
    <property type="entry name" value="Calreticulin"/>
    <property type="match status" value="2"/>
</dbReference>
<dbReference type="Gene3D" id="2.60.120.200">
    <property type="match status" value="1"/>
</dbReference>
<dbReference type="Pfam" id="PF20431">
    <property type="entry name" value="E_motif"/>
    <property type="match status" value="1"/>
</dbReference>
<dbReference type="NCBIfam" id="TIGR00756">
    <property type="entry name" value="PPR"/>
    <property type="match status" value="3"/>
</dbReference>
<dbReference type="InterPro" id="IPR035979">
    <property type="entry name" value="RBD_domain_sf"/>
</dbReference>
<feature type="disulfide bond" evidence="11">
    <location>
        <begin position="1040"/>
        <end position="1072"/>
    </location>
</feature>
<dbReference type="FunFam" id="1.25.40.10:FF:002944">
    <property type="entry name" value="Pentatricopeptide repeat-containing protein At1g09220, mitochondrial"/>
    <property type="match status" value="1"/>
</dbReference>
<feature type="compositionally biased region" description="Basic and acidic residues" evidence="14">
    <location>
        <begin position="102"/>
        <end position="116"/>
    </location>
</feature>
<dbReference type="GO" id="GO:0006457">
    <property type="term" value="P:protein folding"/>
    <property type="evidence" value="ECO:0007669"/>
    <property type="project" value="InterPro"/>
</dbReference>
<dbReference type="Pfam" id="PF01535">
    <property type="entry name" value="PPR"/>
    <property type="match status" value="4"/>
</dbReference>
<dbReference type="FunFam" id="3.30.70.330:FF:000409">
    <property type="entry name" value="U11/U12 small nuclear ribonucleoprotein 65 kDa protein"/>
    <property type="match status" value="1"/>
</dbReference>
<evidence type="ECO:0000256" key="1">
    <source>
        <dbReference type="ARBA" id="ARBA00004319"/>
    </source>
</evidence>
<dbReference type="InterPro" id="IPR000504">
    <property type="entry name" value="RRM_dom"/>
</dbReference>
<protein>
    <recommendedName>
        <fullName evidence="15">RRM domain-containing protein</fullName>
    </recommendedName>
</protein>
<evidence type="ECO:0000256" key="2">
    <source>
        <dbReference type="ARBA" id="ARBA00010983"/>
    </source>
</evidence>